<proteinExistence type="predicted"/>
<dbReference type="RefSeq" id="WP_209897819.1">
    <property type="nucleotide sequence ID" value="NZ_BAAAJW010000006.1"/>
</dbReference>
<keyword evidence="5" id="KW-1185">Reference proteome</keyword>
<evidence type="ECO:0000313" key="5">
    <source>
        <dbReference type="Proteomes" id="UP001519290"/>
    </source>
</evidence>
<feature type="short sequence motif" description="DGA/G" evidence="2">
    <location>
        <begin position="217"/>
        <end position="219"/>
    </location>
</feature>
<feature type="active site" description="Nucleophile" evidence="2">
    <location>
        <position position="54"/>
    </location>
</feature>
<name>A0ABS4WVC5_9MICO</name>
<keyword evidence="2" id="KW-0442">Lipid degradation</keyword>
<comment type="caution">
    <text evidence="4">The sequence shown here is derived from an EMBL/GenBank/DDBJ whole genome shotgun (WGS) entry which is preliminary data.</text>
</comment>
<evidence type="ECO:0000313" key="4">
    <source>
        <dbReference type="EMBL" id="MBP2380157.1"/>
    </source>
</evidence>
<dbReference type="EMBL" id="JAGIOD010000001">
    <property type="protein sequence ID" value="MBP2380157.1"/>
    <property type="molecule type" value="Genomic_DNA"/>
</dbReference>
<organism evidence="4 5">
    <name type="scientific">Brachybacterium sacelli</name>
    <dbReference type="NCBI Taxonomy" id="173364"/>
    <lineage>
        <taxon>Bacteria</taxon>
        <taxon>Bacillati</taxon>
        <taxon>Actinomycetota</taxon>
        <taxon>Actinomycetes</taxon>
        <taxon>Micrococcales</taxon>
        <taxon>Dermabacteraceae</taxon>
        <taxon>Brachybacterium</taxon>
    </lineage>
</organism>
<feature type="active site" description="Proton acceptor" evidence="2">
    <location>
        <position position="217"/>
    </location>
</feature>
<dbReference type="InterPro" id="IPR002641">
    <property type="entry name" value="PNPLA_dom"/>
</dbReference>
<sequence>MADAHSPTSASDAAGTQRVDLVLEGGGVKGIALAGALEVLEERGYRVNRVAGSSAGAIAGALSTAGISGATMVKILRETDYRRFKDGPFYTRFLLGKALSILLHNGIHRGDYLTSWLQQQLTTHGRPDGTGTFSDLLYRDPEPGLEQEDDTQFRLVLTASDLSAGRLRFLPEDADDLGRSPEQLTVLEAVRASMSIPVFFRPVRWRTATGKSAWLVDGGLLSNFPVSVFDRPEGQEPRWPTFGIKLSARPETHLGVVNKISGPLSFAKAVVDTVTGFYDRMHIESSHSRARTIFIDTDAVRPAEFDLSDEDQEMLYRKGRQATEDFLDGAAGQEAWDFPQYISRYRSPHSR</sequence>
<dbReference type="InterPro" id="IPR016035">
    <property type="entry name" value="Acyl_Trfase/lysoPLipase"/>
</dbReference>
<dbReference type="Gene3D" id="3.40.1090.10">
    <property type="entry name" value="Cytosolic phospholipase A2 catalytic domain"/>
    <property type="match status" value="2"/>
</dbReference>
<feature type="short sequence motif" description="GXGXXG" evidence="2">
    <location>
        <begin position="25"/>
        <end position="30"/>
    </location>
</feature>
<keyword evidence="2" id="KW-0378">Hydrolase</keyword>
<dbReference type="Pfam" id="PF01734">
    <property type="entry name" value="Patatin"/>
    <property type="match status" value="1"/>
</dbReference>
<feature type="short sequence motif" description="GXSXG" evidence="2">
    <location>
        <begin position="52"/>
        <end position="56"/>
    </location>
</feature>
<evidence type="ECO:0000259" key="3">
    <source>
        <dbReference type="PROSITE" id="PS51635"/>
    </source>
</evidence>
<dbReference type="InterPro" id="IPR052580">
    <property type="entry name" value="Lipid_Hydrolase"/>
</dbReference>
<gene>
    <name evidence="4" type="ORF">JOF43_000114</name>
</gene>
<dbReference type="Proteomes" id="UP001519290">
    <property type="component" value="Unassembled WGS sequence"/>
</dbReference>
<keyword evidence="1 2" id="KW-0443">Lipid metabolism</keyword>
<dbReference type="PANTHER" id="PTHR46394:SF1">
    <property type="entry name" value="PNPLA DOMAIN-CONTAINING PROTEIN"/>
    <property type="match status" value="1"/>
</dbReference>
<dbReference type="CDD" id="cd07207">
    <property type="entry name" value="Pat_ExoU_VipD_like"/>
    <property type="match status" value="1"/>
</dbReference>
<protein>
    <submittedName>
        <fullName evidence="4">NTE family protein</fullName>
    </submittedName>
</protein>
<accession>A0ABS4WVC5</accession>
<evidence type="ECO:0000256" key="2">
    <source>
        <dbReference type="PROSITE-ProRule" id="PRU01161"/>
    </source>
</evidence>
<evidence type="ECO:0000256" key="1">
    <source>
        <dbReference type="ARBA" id="ARBA00023098"/>
    </source>
</evidence>
<dbReference type="SUPFAM" id="SSF52151">
    <property type="entry name" value="FabD/lysophospholipase-like"/>
    <property type="match status" value="1"/>
</dbReference>
<dbReference type="PANTHER" id="PTHR46394">
    <property type="entry name" value="ANNEXIN"/>
    <property type="match status" value="1"/>
</dbReference>
<feature type="domain" description="PNPLA" evidence="3">
    <location>
        <begin position="21"/>
        <end position="230"/>
    </location>
</feature>
<reference evidence="4 5" key="1">
    <citation type="submission" date="2021-03" db="EMBL/GenBank/DDBJ databases">
        <title>Sequencing the genomes of 1000 actinobacteria strains.</title>
        <authorList>
            <person name="Klenk H.-P."/>
        </authorList>
    </citation>
    <scope>NUCLEOTIDE SEQUENCE [LARGE SCALE GENOMIC DNA]</scope>
    <source>
        <strain evidence="4 5">DSM 14566</strain>
    </source>
</reference>
<dbReference type="PROSITE" id="PS51635">
    <property type="entry name" value="PNPLA"/>
    <property type="match status" value="1"/>
</dbReference>